<feature type="chain" id="PRO_5035603682" evidence="1">
    <location>
        <begin position="28"/>
        <end position="80"/>
    </location>
</feature>
<evidence type="ECO:0000313" key="6">
    <source>
        <dbReference type="EMBL" id="CAF3922683.1"/>
    </source>
</evidence>
<feature type="signal peptide" evidence="1">
    <location>
        <begin position="1"/>
        <end position="27"/>
    </location>
</feature>
<dbReference type="Proteomes" id="UP000663836">
    <property type="component" value="Unassembled WGS sequence"/>
</dbReference>
<evidence type="ECO:0000313" key="5">
    <source>
        <dbReference type="EMBL" id="CAF3858013.1"/>
    </source>
</evidence>
<dbReference type="EMBL" id="CAJOBE010004235">
    <property type="protein sequence ID" value="CAF3922683.1"/>
    <property type="molecule type" value="Genomic_DNA"/>
</dbReference>
<dbReference type="EMBL" id="CAJOBD010002129">
    <property type="protein sequence ID" value="CAF3858013.1"/>
    <property type="molecule type" value="Genomic_DNA"/>
</dbReference>
<dbReference type="Proteomes" id="UP000663889">
    <property type="component" value="Unassembled WGS sequence"/>
</dbReference>
<accession>A0A814YCS8</accession>
<gene>
    <name evidence="6" type="ORF">FNK824_LOCUS21707</name>
    <name evidence="5" type="ORF">JBS370_LOCUS18620</name>
    <name evidence="7" type="ORF">OTI717_LOCUS34172</name>
    <name evidence="2" type="ORF">RFH988_LOCUS25998</name>
    <name evidence="3" type="ORF">SEV965_LOCUS24411</name>
    <name evidence="4" type="ORF">ZHD862_LOCUS27398</name>
</gene>
<evidence type="ECO:0000313" key="2">
    <source>
        <dbReference type="EMBL" id="CAF1227735.1"/>
    </source>
</evidence>
<keyword evidence="1" id="KW-0732">Signal</keyword>
<dbReference type="Proteomes" id="UP000663882">
    <property type="component" value="Unassembled WGS sequence"/>
</dbReference>
<evidence type="ECO:0000313" key="7">
    <source>
        <dbReference type="EMBL" id="CAF4102142.1"/>
    </source>
</evidence>
<evidence type="ECO:0000256" key="1">
    <source>
        <dbReference type="SAM" id="SignalP"/>
    </source>
</evidence>
<dbReference type="Proteomes" id="UP000663864">
    <property type="component" value="Unassembled WGS sequence"/>
</dbReference>
<comment type="caution">
    <text evidence="2">The sequence shown here is derived from an EMBL/GenBank/DDBJ whole genome shotgun (WGS) entry which is preliminary data.</text>
</comment>
<dbReference type="EMBL" id="CAJNOT010002163">
    <property type="protein sequence ID" value="CAF1290043.1"/>
    <property type="molecule type" value="Genomic_DNA"/>
</dbReference>
<name>A0A814YCS8_9BILA</name>
<evidence type="ECO:0000313" key="3">
    <source>
        <dbReference type="EMBL" id="CAF1264365.1"/>
    </source>
</evidence>
<reference evidence="2" key="1">
    <citation type="submission" date="2021-02" db="EMBL/GenBank/DDBJ databases">
        <authorList>
            <person name="Nowell W R."/>
        </authorList>
    </citation>
    <scope>NUCLEOTIDE SEQUENCE</scope>
</reference>
<dbReference type="EMBL" id="CAJNOU010001882">
    <property type="protein sequence ID" value="CAF1264365.1"/>
    <property type="molecule type" value="Genomic_DNA"/>
</dbReference>
<protein>
    <submittedName>
        <fullName evidence="2">Uncharacterized protein</fullName>
    </submittedName>
</protein>
<dbReference type="EMBL" id="CAJNOO010002025">
    <property type="protein sequence ID" value="CAF1227735.1"/>
    <property type="molecule type" value="Genomic_DNA"/>
</dbReference>
<dbReference type="Proteomes" id="UP000663874">
    <property type="component" value="Unassembled WGS sequence"/>
</dbReference>
<dbReference type="EMBL" id="CAJOAX010011898">
    <property type="protein sequence ID" value="CAF4102142.1"/>
    <property type="molecule type" value="Genomic_DNA"/>
</dbReference>
<dbReference type="AlphaFoldDB" id="A0A814YCS8"/>
<organism evidence="2 8">
    <name type="scientific">Rotaria sordida</name>
    <dbReference type="NCBI Taxonomy" id="392033"/>
    <lineage>
        <taxon>Eukaryota</taxon>
        <taxon>Metazoa</taxon>
        <taxon>Spiralia</taxon>
        <taxon>Gnathifera</taxon>
        <taxon>Rotifera</taxon>
        <taxon>Eurotatoria</taxon>
        <taxon>Bdelloidea</taxon>
        <taxon>Philodinida</taxon>
        <taxon>Philodinidae</taxon>
        <taxon>Rotaria</taxon>
    </lineage>
</organism>
<evidence type="ECO:0000313" key="8">
    <source>
        <dbReference type="Proteomes" id="UP000663882"/>
    </source>
</evidence>
<sequence>MASKKMFILAMLMLIVVAINIIPGSFAVPIIPDNLEIENRPRRTILDEDVPVRRLSRGAKFGPGSFRRPWGSGWAWSDLM</sequence>
<proteinExistence type="predicted"/>
<dbReference type="Proteomes" id="UP000663823">
    <property type="component" value="Unassembled WGS sequence"/>
</dbReference>
<evidence type="ECO:0000313" key="4">
    <source>
        <dbReference type="EMBL" id="CAF1290043.1"/>
    </source>
</evidence>